<feature type="non-terminal residue" evidence="1">
    <location>
        <position position="1"/>
    </location>
</feature>
<evidence type="ECO:0000313" key="1">
    <source>
        <dbReference type="EMBL" id="KAA6368107.1"/>
    </source>
</evidence>
<proteinExistence type="predicted"/>
<evidence type="ECO:0000313" key="2">
    <source>
        <dbReference type="Proteomes" id="UP000324800"/>
    </source>
</evidence>
<accession>A0A5J4UC62</accession>
<comment type="caution">
    <text evidence="1">The sequence shown here is derived from an EMBL/GenBank/DDBJ whole genome shotgun (WGS) entry which is preliminary data.</text>
</comment>
<sequence length="31" mass="3481">DSVQIKDALNNFGSQNVTTVSTFPEWKDIII</sequence>
<dbReference type="Proteomes" id="UP000324800">
    <property type="component" value="Unassembled WGS sequence"/>
</dbReference>
<name>A0A5J4UC62_9EUKA</name>
<protein>
    <submittedName>
        <fullName evidence="1">Uncharacterized protein</fullName>
    </submittedName>
</protein>
<organism evidence="1 2">
    <name type="scientific">Streblomastix strix</name>
    <dbReference type="NCBI Taxonomy" id="222440"/>
    <lineage>
        <taxon>Eukaryota</taxon>
        <taxon>Metamonada</taxon>
        <taxon>Preaxostyla</taxon>
        <taxon>Oxymonadida</taxon>
        <taxon>Streblomastigidae</taxon>
        <taxon>Streblomastix</taxon>
    </lineage>
</organism>
<reference evidence="1 2" key="1">
    <citation type="submission" date="2019-03" db="EMBL/GenBank/DDBJ databases">
        <title>Single cell metagenomics reveals metabolic interactions within the superorganism composed of flagellate Streblomastix strix and complex community of Bacteroidetes bacteria on its surface.</title>
        <authorList>
            <person name="Treitli S.C."/>
            <person name="Kolisko M."/>
            <person name="Husnik F."/>
            <person name="Keeling P."/>
            <person name="Hampl V."/>
        </authorList>
    </citation>
    <scope>NUCLEOTIDE SEQUENCE [LARGE SCALE GENOMIC DNA]</scope>
    <source>
        <strain evidence="1">ST1C</strain>
    </source>
</reference>
<dbReference type="AlphaFoldDB" id="A0A5J4UC62"/>
<dbReference type="EMBL" id="SNRW01017679">
    <property type="protein sequence ID" value="KAA6368107.1"/>
    <property type="molecule type" value="Genomic_DNA"/>
</dbReference>
<gene>
    <name evidence="1" type="ORF">EZS28_036366</name>
</gene>